<dbReference type="InterPro" id="IPR007709">
    <property type="entry name" value="N-FG_amidohydro"/>
</dbReference>
<dbReference type="RefSeq" id="WP_202245613.1">
    <property type="nucleotide sequence ID" value="NZ_JAESIY010000009.1"/>
</dbReference>
<gene>
    <name evidence="1" type="ORF">JL102_16885</name>
</gene>
<comment type="caution">
    <text evidence="1">The sequence shown here is derived from an EMBL/GenBank/DDBJ whole genome shotgun (WGS) entry which is preliminary data.</text>
</comment>
<keyword evidence="2" id="KW-1185">Reference proteome</keyword>
<organism evidence="1 2">
    <name type="scientific">Fulvivirga sediminis</name>
    <dbReference type="NCBI Taxonomy" id="2803949"/>
    <lineage>
        <taxon>Bacteria</taxon>
        <taxon>Pseudomonadati</taxon>
        <taxon>Bacteroidota</taxon>
        <taxon>Cytophagia</taxon>
        <taxon>Cytophagales</taxon>
        <taxon>Fulvivirgaceae</taxon>
        <taxon>Fulvivirga</taxon>
    </lineage>
</organism>
<evidence type="ECO:0000313" key="1">
    <source>
        <dbReference type="EMBL" id="MBL3657828.1"/>
    </source>
</evidence>
<proteinExistence type="predicted"/>
<dbReference type="AlphaFoldDB" id="A0A937FCA9"/>
<protein>
    <submittedName>
        <fullName evidence="1">N-formylglutamate amidohydrolase</fullName>
    </submittedName>
</protein>
<dbReference type="Gene3D" id="3.40.630.40">
    <property type="entry name" value="Zn-dependent exopeptidases"/>
    <property type="match status" value="1"/>
</dbReference>
<reference evidence="1" key="1">
    <citation type="submission" date="2021-01" db="EMBL/GenBank/DDBJ databases">
        <title>Fulvivirga kasyanovii gen. nov., sp nov., a novel member of the phylum Bacteroidetes isolated from seawater in a mussel farm.</title>
        <authorList>
            <person name="Zhao L.-H."/>
            <person name="Wang Z.-J."/>
        </authorList>
    </citation>
    <scope>NUCLEOTIDE SEQUENCE</scope>
    <source>
        <strain evidence="1">2943</strain>
    </source>
</reference>
<sequence>MSVYNVIEPIADKVPILISVPHCGTEFPQEIKSGYNEDLIKAPDDTDWFVDKLYDFAPEMGITMITANYSRWVIDLNRDPESEPLYDDGRIITDLCPTTTFAGEPIYKDGHMPGGKEIERRLKEYYWPYYAQVEKMLSHLKSEYGKVLFWDAHSIRQYVPLIRDEVFPDLILGDNKGRAAHKTLISTALDALSAKRLKLEHNYPFKGGHLTRYFGRPDENQHALQLEMSKINYMDNKESNYDEERAGHIRVLLQENFKMLIETLNTL</sequence>
<dbReference type="Pfam" id="PF05013">
    <property type="entry name" value="FGase"/>
    <property type="match status" value="1"/>
</dbReference>
<evidence type="ECO:0000313" key="2">
    <source>
        <dbReference type="Proteomes" id="UP000659388"/>
    </source>
</evidence>
<dbReference type="EMBL" id="JAESIY010000009">
    <property type="protein sequence ID" value="MBL3657828.1"/>
    <property type="molecule type" value="Genomic_DNA"/>
</dbReference>
<accession>A0A937FCA9</accession>
<name>A0A937FCA9_9BACT</name>
<dbReference type="SUPFAM" id="SSF53187">
    <property type="entry name" value="Zn-dependent exopeptidases"/>
    <property type="match status" value="1"/>
</dbReference>
<dbReference type="Proteomes" id="UP000659388">
    <property type="component" value="Unassembled WGS sequence"/>
</dbReference>